<comment type="caution">
    <text evidence="5">The sequence shown here is derived from an EMBL/GenBank/DDBJ whole genome shotgun (WGS) entry which is preliminary data.</text>
</comment>
<proteinExistence type="predicted"/>
<keyword evidence="3" id="KW-0812">Transmembrane</keyword>
<dbReference type="PANTHER" id="PTHR44145:SF3">
    <property type="entry name" value="DNAJ HOMOLOG SUBFAMILY A MEMBER 3, MITOCHONDRIAL"/>
    <property type="match status" value="1"/>
</dbReference>
<dbReference type="InterPro" id="IPR051938">
    <property type="entry name" value="Apopto_cytoskel_mod"/>
</dbReference>
<feature type="domain" description="J" evidence="4">
    <location>
        <begin position="40"/>
        <end position="101"/>
    </location>
</feature>
<dbReference type="OrthoDB" id="445556at2759"/>
<feature type="region of interest" description="Disordered" evidence="2">
    <location>
        <begin position="1"/>
        <end position="29"/>
    </location>
</feature>
<dbReference type="PANTHER" id="PTHR44145">
    <property type="entry name" value="DNAJ HOMOLOG SUBFAMILY A MEMBER 3, MITOCHONDRIAL"/>
    <property type="match status" value="1"/>
</dbReference>
<dbReference type="AlphaFoldDB" id="A0A9P5JWE7"/>
<evidence type="ECO:0000256" key="3">
    <source>
        <dbReference type="SAM" id="Phobius"/>
    </source>
</evidence>
<dbReference type="InterPro" id="IPR001623">
    <property type="entry name" value="DnaJ_domain"/>
</dbReference>
<evidence type="ECO:0000256" key="1">
    <source>
        <dbReference type="ARBA" id="ARBA00023186"/>
    </source>
</evidence>
<feature type="compositionally biased region" description="Polar residues" evidence="2">
    <location>
        <begin position="1"/>
        <end position="11"/>
    </location>
</feature>
<keyword evidence="3" id="KW-1133">Transmembrane helix</keyword>
<name>A0A9P5JWE7_9AGAM</name>
<keyword evidence="3" id="KW-0472">Membrane</keyword>
<dbReference type="PRINTS" id="PR00625">
    <property type="entry name" value="JDOMAIN"/>
</dbReference>
<protein>
    <recommendedName>
        <fullName evidence="4">J domain-containing protein</fullName>
    </recommendedName>
</protein>
<dbReference type="SMART" id="SM00271">
    <property type="entry name" value="DnaJ"/>
    <property type="match status" value="1"/>
</dbReference>
<evidence type="ECO:0000313" key="5">
    <source>
        <dbReference type="EMBL" id="KAF8468111.1"/>
    </source>
</evidence>
<dbReference type="Proteomes" id="UP000759537">
    <property type="component" value="Unassembled WGS sequence"/>
</dbReference>
<evidence type="ECO:0000259" key="4">
    <source>
        <dbReference type="PROSITE" id="PS50076"/>
    </source>
</evidence>
<evidence type="ECO:0000256" key="2">
    <source>
        <dbReference type="SAM" id="MobiDB-lite"/>
    </source>
</evidence>
<keyword evidence="6" id="KW-1185">Reference proteome</keyword>
<dbReference type="EMBL" id="WHVB01000033">
    <property type="protein sequence ID" value="KAF8468111.1"/>
    <property type="molecule type" value="Genomic_DNA"/>
</dbReference>
<gene>
    <name evidence="5" type="ORF">DFH94DRAFT_777198</name>
</gene>
<keyword evidence="1" id="KW-0143">Chaperone</keyword>
<feature type="transmembrane region" description="Helical" evidence="3">
    <location>
        <begin position="152"/>
        <end position="172"/>
    </location>
</feature>
<dbReference type="CDD" id="cd06257">
    <property type="entry name" value="DnaJ"/>
    <property type="match status" value="1"/>
</dbReference>
<dbReference type="PROSITE" id="PS50076">
    <property type="entry name" value="DNAJ_2"/>
    <property type="match status" value="1"/>
</dbReference>
<dbReference type="SUPFAM" id="SSF46565">
    <property type="entry name" value="Chaperone J-domain"/>
    <property type="match status" value="1"/>
</dbReference>
<reference evidence="5" key="1">
    <citation type="submission" date="2019-10" db="EMBL/GenBank/DDBJ databases">
        <authorList>
            <consortium name="DOE Joint Genome Institute"/>
            <person name="Kuo A."/>
            <person name="Miyauchi S."/>
            <person name="Kiss E."/>
            <person name="Drula E."/>
            <person name="Kohler A."/>
            <person name="Sanchez-Garcia M."/>
            <person name="Andreopoulos B."/>
            <person name="Barry K.W."/>
            <person name="Bonito G."/>
            <person name="Buee M."/>
            <person name="Carver A."/>
            <person name="Chen C."/>
            <person name="Cichocki N."/>
            <person name="Clum A."/>
            <person name="Culley D."/>
            <person name="Crous P.W."/>
            <person name="Fauchery L."/>
            <person name="Girlanda M."/>
            <person name="Hayes R."/>
            <person name="Keri Z."/>
            <person name="LaButti K."/>
            <person name="Lipzen A."/>
            <person name="Lombard V."/>
            <person name="Magnuson J."/>
            <person name="Maillard F."/>
            <person name="Morin E."/>
            <person name="Murat C."/>
            <person name="Nolan M."/>
            <person name="Ohm R."/>
            <person name="Pangilinan J."/>
            <person name="Pereira M."/>
            <person name="Perotto S."/>
            <person name="Peter M."/>
            <person name="Riley R."/>
            <person name="Sitrit Y."/>
            <person name="Stielow B."/>
            <person name="Szollosi G."/>
            <person name="Zifcakova L."/>
            <person name="Stursova M."/>
            <person name="Spatafora J.W."/>
            <person name="Tedersoo L."/>
            <person name="Vaario L.-M."/>
            <person name="Yamada A."/>
            <person name="Yan M."/>
            <person name="Wang P."/>
            <person name="Xu J."/>
            <person name="Bruns T."/>
            <person name="Baldrian P."/>
            <person name="Vilgalys R."/>
            <person name="Henrissat B."/>
            <person name="Grigoriev I.V."/>
            <person name="Hibbett D."/>
            <person name="Nagy L.G."/>
            <person name="Martin F.M."/>
        </authorList>
    </citation>
    <scope>NUCLEOTIDE SEQUENCE</scope>
    <source>
        <strain evidence="5">Prilba</strain>
    </source>
</reference>
<accession>A0A9P5JWE7</accession>
<reference evidence="5" key="2">
    <citation type="journal article" date="2020" name="Nat. Commun.">
        <title>Large-scale genome sequencing of mycorrhizal fungi provides insights into the early evolution of symbiotic traits.</title>
        <authorList>
            <person name="Miyauchi S."/>
            <person name="Kiss E."/>
            <person name="Kuo A."/>
            <person name="Drula E."/>
            <person name="Kohler A."/>
            <person name="Sanchez-Garcia M."/>
            <person name="Morin E."/>
            <person name="Andreopoulos B."/>
            <person name="Barry K.W."/>
            <person name="Bonito G."/>
            <person name="Buee M."/>
            <person name="Carver A."/>
            <person name="Chen C."/>
            <person name="Cichocki N."/>
            <person name="Clum A."/>
            <person name="Culley D."/>
            <person name="Crous P.W."/>
            <person name="Fauchery L."/>
            <person name="Girlanda M."/>
            <person name="Hayes R.D."/>
            <person name="Keri Z."/>
            <person name="LaButti K."/>
            <person name="Lipzen A."/>
            <person name="Lombard V."/>
            <person name="Magnuson J."/>
            <person name="Maillard F."/>
            <person name="Murat C."/>
            <person name="Nolan M."/>
            <person name="Ohm R.A."/>
            <person name="Pangilinan J."/>
            <person name="Pereira M.F."/>
            <person name="Perotto S."/>
            <person name="Peter M."/>
            <person name="Pfister S."/>
            <person name="Riley R."/>
            <person name="Sitrit Y."/>
            <person name="Stielow J.B."/>
            <person name="Szollosi G."/>
            <person name="Zifcakova L."/>
            <person name="Stursova M."/>
            <person name="Spatafora J.W."/>
            <person name="Tedersoo L."/>
            <person name="Vaario L.M."/>
            <person name="Yamada A."/>
            <person name="Yan M."/>
            <person name="Wang P."/>
            <person name="Xu J."/>
            <person name="Bruns T."/>
            <person name="Baldrian P."/>
            <person name="Vilgalys R."/>
            <person name="Dunand C."/>
            <person name="Henrissat B."/>
            <person name="Grigoriev I.V."/>
            <person name="Hibbett D."/>
            <person name="Nagy L.G."/>
            <person name="Martin F.M."/>
        </authorList>
    </citation>
    <scope>NUCLEOTIDE SEQUENCE</scope>
    <source>
        <strain evidence="5">Prilba</strain>
    </source>
</reference>
<dbReference type="InterPro" id="IPR036869">
    <property type="entry name" value="J_dom_sf"/>
</dbReference>
<dbReference type="Pfam" id="PF00226">
    <property type="entry name" value="DnaJ"/>
    <property type="match status" value="1"/>
</dbReference>
<organism evidence="5 6">
    <name type="scientific">Russula ochroleuca</name>
    <dbReference type="NCBI Taxonomy" id="152965"/>
    <lineage>
        <taxon>Eukaryota</taxon>
        <taxon>Fungi</taxon>
        <taxon>Dikarya</taxon>
        <taxon>Basidiomycota</taxon>
        <taxon>Agaricomycotina</taxon>
        <taxon>Agaricomycetes</taxon>
        <taxon>Russulales</taxon>
        <taxon>Russulaceae</taxon>
        <taxon>Russula</taxon>
    </lineage>
</organism>
<dbReference type="Gene3D" id="1.10.287.110">
    <property type="entry name" value="DnaJ domain"/>
    <property type="match status" value="1"/>
</dbReference>
<evidence type="ECO:0000313" key="6">
    <source>
        <dbReference type="Proteomes" id="UP000759537"/>
    </source>
</evidence>
<sequence>MQLRATNSQLHHLTGYTRLASTSHSSTPTPFPFPAHRNPTPYQIFHLPSNASQAEIKARYYELARTFHPDSPASQALPSSVRHTRFHAVTRAYDILRGRSNAHLGHGFADDVYSAELARRRRQHAHRHAYYQRATSEGAEAGGADDAWKDQVIIIVGLASIAVGFAPALLSLHTIPDARHRAASANLAQARAEARTFGNERRAAIRARVAEFERNKGRDETPS</sequence>